<accession>A0A5B0MRR8</accession>
<dbReference type="Proteomes" id="UP000324748">
    <property type="component" value="Unassembled WGS sequence"/>
</dbReference>
<reference evidence="2 3" key="1">
    <citation type="submission" date="2019-05" db="EMBL/GenBank/DDBJ databases">
        <title>Emergence of the Ug99 lineage of the wheat stem rust pathogen through somatic hybridization.</title>
        <authorList>
            <person name="Li F."/>
            <person name="Upadhyaya N.M."/>
            <person name="Sperschneider J."/>
            <person name="Matny O."/>
            <person name="Nguyen-Phuc H."/>
            <person name="Mago R."/>
            <person name="Raley C."/>
            <person name="Miller M.E."/>
            <person name="Silverstein K.A.T."/>
            <person name="Henningsen E."/>
            <person name="Hirsch C.D."/>
            <person name="Visser B."/>
            <person name="Pretorius Z.A."/>
            <person name="Steffenson B.J."/>
            <person name="Schwessinger B."/>
            <person name="Dodds P.N."/>
            <person name="Figueroa M."/>
        </authorList>
    </citation>
    <scope>NUCLEOTIDE SEQUENCE [LARGE SCALE GENOMIC DNA]</scope>
    <source>
        <strain evidence="2">21-0</strain>
    </source>
</reference>
<sequence>MPASQTSRISMSSSIVKKWIEEDGPDMSSQKLLPLSAVVIPASPSTTIDSEESFQCRGPNMTRSNGGLTPIPREPIVWASGIKGATA</sequence>
<evidence type="ECO:0000313" key="3">
    <source>
        <dbReference type="Proteomes" id="UP000324748"/>
    </source>
</evidence>
<keyword evidence="3" id="KW-1185">Reference proteome</keyword>
<feature type="region of interest" description="Disordered" evidence="1">
    <location>
        <begin position="46"/>
        <end position="72"/>
    </location>
</feature>
<organism evidence="2 3">
    <name type="scientific">Puccinia graminis f. sp. tritici</name>
    <dbReference type="NCBI Taxonomy" id="56615"/>
    <lineage>
        <taxon>Eukaryota</taxon>
        <taxon>Fungi</taxon>
        <taxon>Dikarya</taxon>
        <taxon>Basidiomycota</taxon>
        <taxon>Pucciniomycotina</taxon>
        <taxon>Pucciniomycetes</taxon>
        <taxon>Pucciniales</taxon>
        <taxon>Pucciniaceae</taxon>
        <taxon>Puccinia</taxon>
    </lineage>
</organism>
<gene>
    <name evidence="2" type="ORF">PGT21_000109</name>
</gene>
<proteinExistence type="predicted"/>
<evidence type="ECO:0000256" key="1">
    <source>
        <dbReference type="SAM" id="MobiDB-lite"/>
    </source>
</evidence>
<dbReference type="AlphaFoldDB" id="A0A5B0MRR8"/>
<protein>
    <submittedName>
        <fullName evidence="2">Uncharacterized protein</fullName>
    </submittedName>
</protein>
<evidence type="ECO:0000313" key="2">
    <source>
        <dbReference type="EMBL" id="KAA1078716.1"/>
    </source>
</evidence>
<name>A0A5B0MRR8_PUCGR</name>
<comment type="caution">
    <text evidence="2">The sequence shown here is derived from an EMBL/GenBank/DDBJ whole genome shotgun (WGS) entry which is preliminary data.</text>
</comment>
<dbReference type="EMBL" id="VSWC01000136">
    <property type="protein sequence ID" value="KAA1078716.1"/>
    <property type="molecule type" value="Genomic_DNA"/>
</dbReference>